<gene>
    <name evidence="4" type="ORF">AMJ39_06560</name>
</gene>
<dbReference type="SUPFAM" id="SSF89957">
    <property type="entry name" value="MTH1187/YkoF-like"/>
    <property type="match status" value="1"/>
</dbReference>
<evidence type="ECO:0000259" key="3">
    <source>
        <dbReference type="Pfam" id="PF01910"/>
    </source>
</evidence>
<dbReference type="PANTHER" id="PTHR33777:SF1">
    <property type="entry name" value="UPF0045 PROTEIN ECM15"/>
    <property type="match status" value="1"/>
</dbReference>
<comment type="similarity">
    <text evidence="1">Belongs to the UPF0045 family.</text>
</comment>
<protein>
    <recommendedName>
        <fullName evidence="3">Thiamine-binding protein domain-containing protein</fullName>
    </recommendedName>
</protein>
<evidence type="ECO:0000256" key="1">
    <source>
        <dbReference type="ARBA" id="ARBA00010272"/>
    </source>
</evidence>
<proteinExistence type="inferred from homology"/>
<reference evidence="4 5" key="1">
    <citation type="journal article" date="2015" name="Microbiome">
        <title>Genomic resolution of linkages in carbon, nitrogen, and sulfur cycling among widespread estuary sediment bacteria.</title>
        <authorList>
            <person name="Baker B.J."/>
            <person name="Lazar C.S."/>
            <person name="Teske A.P."/>
            <person name="Dick G.J."/>
        </authorList>
    </citation>
    <scope>NUCLEOTIDE SEQUENCE [LARGE SCALE GENOMIC DNA]</scope>
    <source>
        <strain evidence="4">DG_24</strain>
    </source>
</reference>
<dbReference type="InterPro" id="IPR051614">
    <property type="entry name" value="UPF0045_domain"/>
</dbReference>
<dbReference type="InterPro" id="IPR002767">
    <property type="entry name" value="Thiamine_BP"/>
</dbReference>
<dbReference type="InterPro" id="IPR029756">
    <property type="entry name" value="MTH1187/YkoF-like"/>
</dbReference>
<dbReference type="EMBL" id="LIZS01000037">
    <property type="protein sequence ID" value="KPJ52893.1"/>
    <property type="molecule type" value="Genomic_DNA"/>
</dbReference>
<sequence>MVVSFSIIPLDKGVSLGKYVARVTELVEESGLDHRLTPMSTIVEGDWDEVFDLIRRCHERMREDSVRVVTTIKVDDREGATGRLDGKIQSVERHMRRSGSERGR</sequence>
<dbReference type="Gene3D" id="3.30.70.930">
    <property type="match status" value="1"/>
</dbReference>
<feature type="domain" description="Thiamine-binding protein" evidence="3">
    <location>
        <begin position="3"/>
        <end position="92"/>
    </location>
</feature>
<organism evidence="4 5">
    <name type="scientific">candidate division TA06 bacterium DG_24</name>
    <dbReference type="NCBI Taxonomy" id="1703770"/>
    <lineage>
        <taxon>Bacteria</taxon>
        <taxon>Bacteria division TA06</taxon>
    </lineage>
</organism>
<comment type="caution">
    <text evidence="4">The sequence shown here is derived from an EMBL/GenBank/DDBJ whole genome shotgun (WGS) entry which is preliminary data.</text>
</comment>
<dbReference type="Proteomes" id="UP000052008">
    <property type="component" value="Unassembled WGS sequence"/>
</dbReference>
<dbReference type="NCBIfam" id="TIGR00106">
    <property type="entry name" value="MTH1187 family thiamine-binding protein"/>
    <property type="match status" value="1"/>
</dbReference>
<dbReference type="Pfam" id="PF01910">
    <property type="entry name" value="Thiamine_BP"/>
    <property type="match status" value="1"/>
</dbReference>
<evidence type="ECO:0000313" key="5">
    <source>
        <dbReference type="Proteomes" id="UP000052008"/>
    </source>
</evidence>
<dbReference type="AlphaFoldDB" id="A0A0S7WRS2"/>
<accession>A0A0S7WRS2</accession>
<evidence type="ECO:0000256" key="2">
    <source>
        <dbReference type="SAM" id="MobiDB-lite"/>
    </source>
</evidence>
<dbReference type="PANTHER" id="PTHR33777">
    <property type="entry name" value="UPF0045 PROTEIN ECM15"/>
    <property type="match status" value="1"/>
</dbReference>
<dbReference type="GO" id="GO:0005829">
    <property type="term" value="C:cytosol"/>
    <property type="evidence" value="ECO:0007669"/>
    <property type="project" value="TreeGrafter"/>
</dbReference>
<feature type="region of interest" description="Disordered" evidence="2">
    <location>
        <begin position="83"/>
        <end position="104"/>
    </location>
</feature>
<evidence type="ECO:0000313" key="4">
    <source>
        <dbReference type="EMBL" id="KPJ52893.1"/>
    </source>
</evidence>
<name>A0A0S7WRS2_UNCT6</name>